<dbReference type="InterPro" id="IPR050625">
    <property type="entry name" value="ParA/MinD_ATPase"/>
</dbReference>
<dbReference type="SUPFAM" id="SSF52540">
    <property type="entry name" value="P-loop containing nucleoside triphosphate hydrolases"/>
    <property type="match status" value="1"/>
</dbReference>
<dbReference type="GO" id="GO:0016887">
    <property type="term" value="F:ATP hydrolysis activity"/>
    <property type="evidence" value="ECO:0007669"/>
    <property type="project" value="TreeGrafter"/>
</dbReference>
<dbReference type="Gene3D" id="3.40.50.300">
    <property type="entry name" value="P-loop containing nucleotide triphosphate hydrolases"/>
    <property type="match status" value="1"/>
</dbReference>
<dbReference type="GO" id="GO:0005829">
    <property type="term" value="C:cytosol"/>
    <property type="evidence" value="ECO:0007669"/>
    <property type="project" value="TreeGrafter"/>
</dbReference>
<dbReference type="InterPro" id="IPR059050">
    <property type="entry name" value="Rv3660c_N"/>
</dbReference>
<name>A0A2N0X4N5_9CORY</name>
<dbReference type="Proteomes" id="UP000233249">
    <property type="component" value="Unassembled WGS sequence"/>
</dbReference>
<dbReference type="GO" id="GO:0009898">
    <property type="term" value="C:cytoplasmic side of plasma membrane"/>
    <property type="evidence" value="ECO:0007669"/>
    <property type="project" value="TreeGrafter"/>
</dbReference>
<evidence type="ECO:0000313" key="2">
    <source>
        <dbReference type="EMBL" id="PKF67664.1"/>
    </source>
</evidence>
<organism evidence="2 3">
    <name type="scientific">Corynebacterium mastitidis</name>
    <dbReference type="NCBI Taxonomy" id="161890"/>
    <lineage>
        <taxon>Bacteria</taxon>
        <taxon>Bacillati</taxon>
        <taxon>Actinomycetota</taxon>
        <taxon>Actinomycetes</taxon>
        <taxon>Mycobacteriales</taxon>
        <taxon>Corynebacteriaceae</taxon>
        <taxon>Corynebacterium</taxon>
    </lineage>
</organism>
<reference evidence="2 3" key="1">
    <citation type="submission" date="2017-12" db="EMBL/GenBank/DDBJ databases">
        <title>Corynebacterium mastitidis 16-1433 Genome.</title>
        <authorList>
            <person name="Gulvik C.A."/>
        </authorList>
    </citation>
    <scope>NUCLEOTIDE SEQUENCE [LARGE SCALE GENOMIC DNA]</scope>
    <source>
        <strain evidence="2 3">16-1433</strain>
    </source>
</reference>
<dbReference type="GO" id="GO:0005524">
    <property type="term" value="F:ATP binding"/>
    <property type="evidence" value="ECO:0007669"/>
    <property type="project" value="TreeGrafter"/>
</dbReference>
<dbReference type="InterPro" id="IPR027417">
    <property type="entry name" value="P-loop_NTPase"/>
</dbReference>
<dbReference type="GO" id="GO:0051782">
    <property type="term" value="P:negative regulation of cell division"/>
    <property type="evidence" value="ECO:0007669"/>
    <property type="project" value="TreeGrafter"/>
</dbReference>
<evidence type="ECO:0000313" key="3">
    <source>
        <dbReference type="Proteomes" id="UP000233249"/>
    </source>
</evidence>
<evidence type="ECO:0000259" key="1">
    <source>
        <dbReference type="Pfam" id="PF26563"/>
    </source>
</evidence>
<dbReference type="NCBIfam" id="TIGR03815">
    <property type="entry name" value="CpaE_hom_Actino"/>
    <property type="match status" value="1"/>
</dbReference>
<dbReference type="PANTHER" id="PTHR43384:SF11">
    <property type="entry name" value="SEPTUM SITE DETERMINING PROTEIN"/>
    <property type="match status" value="1"/>
</dbReference>
<dbReference type="RefSeq" id="WP_101174468.1">
    <property type="nucleotide sequence ID" value="NZ_JAKRKB010000022.1"/>
</dbReference>
<comment type="caution">
    <text evidence="2">The sequence shown here is derived from an EMBL/GenBank/DDBJ whole genome shotgun (WGS) entry which is preliminary data.</text>
</comment>
<dbReference type="EMBL" id="PJAF01000062">
    <property type="protein sequence ID" value="PKF67664.1"/>
    <property type="molecule type" value="Genomic_DNA"/>
</dbReference>
<dbReference type="InterPro" id="IPR022521">
    <property type="entry name" value="Rv3660c"/>
</dbReference>
<feature type="domain" description="Rv3660c-like CheY-like N-terminal" evidence="1">
    <location>
        <begin position="11"/>
        <end position="116"/>
    </location>
</feature>
<dbReference type="AlphaFoldDB" id="A0A2N0X4N5"/>
<dbReference type="STRING" id="1121365.GCA_000375365_01043"/>
<sequence length="351" mass="36025">MNPRDFLILLVVAHPGLHPEALHIAVASGMRVADTTDPAEIARCYARATAVIVDDRARPLLPPPPPHGGPAVYLVGQDPGPVPHAAVVECRAERGFVIPAQAADLLRALGHAARESNTEPTASGRIIGVMGAVGGAGASTLAVAVARRMARHGRTVLVDAVDASGGLDLLLGCEDAPGARWPDVRMAEGAVDVDEMVAALPESEGVSVLSAARGGVDEGYRLGGADLIGALEAVRRGRLSAVVDLPAGGEAAEEGMRACDEVVLLCPAEVRAGARAATLGARLRAGGVPAGLVVRHRQWSSLSVEDVQRLSELGVVAELPTIAGLAKATELRGVPTRLPKALRAVAGKILR</sequence>
<accession>A0A2N0X4N5</accession>
<dbReference type="Pfam" id="PF26563">
    <property type="entry name" value="Rv3660c_N"/>
    <property type="match status" value="1"/>
</dbReference>
<protein>
    <recommendedName>
        <fullName evidence="1">Rv3660c-like CheY-like N-terminal domain-containing protein</fullName>
    </recommendedName>
</protein>
<gene>
    <name evidence="2" type="ORF">CXB45_11110</name>
</gene>
<dbReference type="PANTHER" id="PTHR43384">
    <property type="entry name" value="SEPTUM SITE-DETERMINING PROTEIN MIND HOMOLOG, CHLOROPLASTIC-RELATED"/>
    <property type="match status" value="1"/>
</dbReference>
<dbReference type="OrthoDB" id="3252838at2"/>
<proteinExistence type="predicted"/>